<evidence type="ECO:0000256" key="5">
    <source>
        <dbReference type="PIRNR" id="PIRNR018169"/>
    </source>
</evidence>
<dbReference type="SUPFAM" id="SSF53474">
    <property type="entry name" value="alpha/beta-Hydrolases"/>
    <property type="match status" value="1"/>
</dbReference>
<dbReference type="InterPro" id="IPR016715">
    <property type="entry name" value="PAF_acetylhydro_eukaryote"/>
</dbReference>
<evidence type="ECO:0000256" key="4">
    <source>
        <dbReference type="ARBA" id="ARBA00023098"/>
    </source>
</evidence>
<name>A0A9P0L0D0_ACAOB</name>
<evidence type="ECO:0000256" key="3">
    <source>
        <dbReference type="ARBA" id="ARBA00022963"/>
    </source>
</evidence>
<dbReference type="Gene3D" id="3.40.50.1820">
    <property type="entry name" value="alpha/beta hydrolase"/>
    <property type="match status" value="1"/>
</dbReference>
<dbReference type="GO" id="GO:0003847">
    <property type="term" value="F:1-alkyl-2-acetylglycerophosphocholine esterase activity"/>
    <property type="evidence" value="ECO:0007669"/>
    <property type="project" value="UniProtKB-UniRule"/>
</dbReference>
<dbReference type="Proteomes" id="UP001152888">
    <property type="component" value="Unassembled WGS sequence"/>
</dbReference>
<proteinExistence type="predicted"/>
<evidence type="ECO:0000313" key="7">
    <source>
        <dbReference type="EMBL" id="CAH1983997.1"/>
    </source>
</evidence>
<dbReference type="GO" id="GO:0016042">
    <property type="term" value="P:lipid catabolic process"/>
    <property type="evidence" value="ECO:0007669"/>
    <property type="project" value="UniProtKB-KW"/>
</dbReference>
<feature type="active site" description="Charge relay system" evidence="6">
    <location>
        <position position="261"/>
    </location>
</feature>
<dbReference type="PANTHER" id="PTHR10272:SF0">
    <property type="entry name" value="PLATELET-ACTIVATING FACTOR ACETYLHYDROLASE"/>
    <property type="match status" value="1"/>
</dbReference>
<comment type="catalytic activity">
    <reaction evidence="5">
        <text>a 1-O-alkyl-2-acetyl-sn-glycero-3-phosphocholine + H2O = a 1-O-alkyl-sn-glycero-3-phosphocholine + acetate + H(+)</text>
        <dbReference type="Rhea" id="RHEA:17777"/>
        <dbReference type="ChEBI" id="CHEBI:15377"/>
        <dbReference type="ChEBI" id="CHEBI:15378"/>
        <dbReference type="ChEBI" id="CHEBI:30089"/>
        <dbReference type="ChEBI" id="CHEBI:30909"/>
        <dbReference type="ChEBI" id="CHEBI:36707"/>
        <dbReference type="EC" id="3.1.1.47"/>
    </reaction>
</comment>
<dbReference type="EC" id="3.1.1.47" evidence="1 5"/>
<evidence type="ECO:0000313" key="8">
    <source>
        <dbReference type="Proteomes" id="UP001152888"/>
    </source>
</evidence>
<accession>A0A9P0L0D0</accession>
<keyword evidence="4 5" id="KW-0443">Lipid metabolism</keyword>
<evidence type="ECO:0000256" key="6">
    <source>
        <dbReference type="PIRSR" id="PIRSR018169-1"/>
    </source>
</evidence>
<keyword evidence="3 5" id="KW-0442">Lipid degradation</keyword>
<keyword evidence="2 5" id="KW-0378">Hydrolase</keyword>
<keyword evidence="8" id="KW-1185">Reference proteome</keyword>
<feature type="active site" description="Nucleophile" evidence="6">
    <location>
        <position position="238"/>
    </location>
</feature>
<dbReference type="OrthoDB" id="2363873at2759"/>
<reference evidence="7" key="1">
    <citation type="submission" date="2022-03" db="EMBL/GenBank/DDBJ databases">
        <authorList>
            <person name="Sayadi A."/>
        </authorList>
    </citation>
    <scope>NUCLEOTIDE SEQUENCE</scope>
</reference>
<organism evidence="7 8">
    <name type="scientific">Acanthoscelides obtectus</name>
    <name type="common">Bean weevil</name>
    <name type="synonym">Bruchus obtectus</name>
    <dbReference type="NCBI Taxonomy" id="200917"/>
    <lineage>
        <taxon>Eukaryota</taxon>
        <taxon>Metazoa</taxon>
        <taxon>Ecdysozoa</taxon>
        <taxon>Arthropoda</taxon>
        <taxon>Hexapoda</taxon>
        <taxon>Insecta</taxon>
        <taxon>Pterygota</taxon>
        <taxon>Neoptera</taxon>
        <taxon>Endopterygota</taxon>
        <taxon>Coleoptera</taxon>
        <taxon>Polyphaga</taxon>
        <taxon>Cucujiformia</taxon>
        <taxon>Chrysomeloidea</taxon>
        <taxon>Chrysomelidae</taxon>
        <taxon>Bruchinae</taxon>
        <taxon>Bruchini</taxon>
        <taxon>Acanthoscelides</taxon>
    </lineage>
</organism>
<protein>
    <recommendedName>
        <fullName evidence="1 5">1-alkyl-2-acetylglycerophosphocholine esterase</fullName>
        <ecNumber evidence="1 5">3.1.1.47</ecNumber>
    </recommendedName>
</protein>
<dbReference type="EMBL" id="CAKOFQ010006949">
    <property type="protein sequence ID" value="CAH1983997.1"/>
    <property type="molecule type" value="Genomic_DNA"/>
</dbReference>
<dbReference type="PIRSF" id="PIRSF018169">
    <property type="entry name" value="PAF_acetylhydrolase"/>
    <property type="match status" value="1"/>
</dbReference>
<evidence type="ECO:0000256" key="1">
    <source>
        <dbReference type="ARBA" id="ARBA00013201"/>
    </source>
</evidence>
<dbReference type="Pfam" id="PF03403">
    <property type="entry name" value="PAF-AH_p_II"/>
    <property type="match status" value="1"/>
</dbReference>
<comment type="caution">
    <text evidence="7">The sequence shown here is derived from an EMBL/GenBank/DDBJ whole genome shotgun (WGS) entry which is preliminary data.</text>
</comment>
<evidence type="ECO:0000256" key="2">
    <source>
        <dbReference type="ARBA" id="ARBA00022801"/>
    </source>
</evidence>
<gene>
    <name evidence="7" type="ORF">ACAOBT_LOCUS15861</name>
</gene>
<dbReference type="InterPro" id="IPR029058">
    <property type="entry name" value="AB_hydrolase_fold"/>
</dbReference>
<feature type="active site" description="Charge relay system" evidence="6">
    <location>
        <position position="317"/>
    </location>
</feature>
<sequence length="388" mass="44963">MSIGIEPKHLPQATGPFIPGMMDVSTGYGEGSLLMRLYYPTNEKKDNPKKWMSWIPEQSYLKGLANVTTIPYLFLRSAMWWYGRFHIPALYGEKVKTDDKMKCIILSHGLGSCRFLYSALCCDLASYGFVVVCLEHKDQSACFTYHYANKEAAQNDTKTEIHFKHVPLGKHHHSERNQQIKIKAKECSKAIDFVLELNKGTAPSNVINEVPTKYKINFDLKDLMGKIDIDSLTIMGHSFGAATAIYTCSLRSEIKQCIAMDPWMFPIKDEQLHEKLKQPILFVNTYTFHLEANVKSMAKFLTADRKDEMYTILNSTHETQTDTVFILGYWLNWFMRKIDPIIGLRINDYIIMEFMHRYTSFPKDIEEQKTYLEKEKHNYLKGLTKPWA</sequence>
<dbReference type="PANTHER" id="PTHR10272">
    <property type="entry name" value="PLATELET-ACTIVATING FACTOR ACETYLHYDROLASE"/>
    <property type="match status" value="1"/>
</dbReference>
<dbReference type="AlphaFoldDB" id="A0A9P0L0D0"/>